<evidence type="ECO:0000313" key="1">
    <source>
        <dbReference type="EMBL" id="ETI98156.1"/>
    </source>
</evidence>
<dbReference type="EMBL" id="AZMJ01000559">
    <property type="protein sequence ID" value="ETI98156.1"/>
    <property type="molecule type" value="Genomic_DNA"/>
</dbReference>
<protein>
    <submittedName>
        <fullName evidence="1">Uncharacterized protein</fullName>
    </submittedName>
</protein>
<name>W1UWJ4_9FIRM</name>
<comment type="caution">
    <text evidence="1">The sequence shown here is derived from an EMBL/GenBank/DDBJ whole genome shotgun (WGS) entry which is preliminary data.</text>
</comment>
<accession>W1UWJ4</accession>
<dbReference type="Proteomes" id="UP000018855">
    <property type="component" value="Unassembled WGS sequence"/>
</dbReference>
<sequence length="28" mass="2965">MSCNKCNKAIESGPPEQAINIRLCSGNS</sequence>
<proteinExistence type="predicted"/>
<reference evidence="1 2" key="1">
    <citation type="submission" date="2013-12" db="EMBL/GenBank/DDBJ databases">
        <title>A Varibaculum cambriense genome reconstructed from a premature infant gut community with otherwise low bacterial novelty that shifts toward anaerobic metabolism during the third week of life.</title>
        <authorList>
            <person name="Brown C.T."/>
            <person name="Sharon I."/>
            <person name="Thomas B.C."/>
            <person name="Castelle C.J."/>
            <person name="Morowitz M.J."/>
            <person name="Banfield J.F."/>
        </authorList>
    </citation>
    <scope>NUCLEOTIDE SEQUENCE [LARGE SCALE GENOMIC DNA]</scope>
    <source>
        <strain evidence="2">DORA_11</strain>
    </source>
</reference>
<gene>
    <name evidence="1" type="ORF">Q619_VDC00559G0002</name>
</gene>
<dbReference type="AlphaFoldDB" id="W1UWJ4"/>
<feature type="non-terminal residue" evidence="1">
    <location>
        <position position="28"/>
    </location>
</feature>
<evidence type="ECO:0000313" key="2">
    <source>
        <dbReference type="Proteomes" id="UP000018855"/>
    </source>
</evidence>
<organism evidence="1 2">
    <name type="scientific">Veillonella dispar DORA_11</name>
    <dbReference type="NCBI Taxonomy" id="1403949"/>
    <lineage>
        <taxon>Bacteria</taxon>
        <taxon>Bacillati</taxon>
        <taxon>Bacillota</taxon>
        <taxon>Negativicutes</taxon>
        <taxon>Veillonellales</taxon>
        <taxon>Veillonellaceae</taxon>
        <taxon>Veillonella</taxon>
    </lineage>
</organism>